<dbReference type="STRING" id="1408163.A0A0F4YE80"/>
<evidence type="ECO:0000313" key="2">
    <source>
        <dbReference type="Proteomes" id="UP000053958"/>
    </source>
</evidence>
<gene>
    <name evidence="1" type="ORF">T310_9910</name>
</gene>
<dbReference type="OrthoDB" id="4207519at2759"/>
<dbReference type="AlphaFoldDB" id="A0A0F4YE80"/>
<evidence type="ECO:0000313" key="1">
    <source>
        <dbReference type="EMBL" id="KKA16494.1"/>
    </source>
</evidence>
<feature type="non-terminal residue" evidence="1">
    <location>
        <position position="1"/>
    </location>
</feature>
<dbReference type="GeneID" id="25321826"/>
<proteinExistence type="predicted"/>
<comment type="caution">
    <text evidence="1">The sequence shown here is derived from an EMBL/GenBank/DDBJ whole genome shotgun (WGS) entry which is preliminary data.</text>
</comment>
<name>A0A0F4YE80_RASE3</name>
<dbReference type="RefSeq" id="XP_013323106.1">
    <property type="nucleotide sequence ID" value="XM_013467652.1"/>
</dbReference>
<organism evidence="1 2">
    <name type="scientific">Rasamsonia emersonii (strain ATCC 16479 / CBS 393.64 / IMI 116815)</name>
    <dbReference type="NCBI Taxonomy" id="1408163"/>
    <lineage>
        <taxon>Eukaryota</taxon>
        <taxon>Fungi</taxon>
        <taxon>Dikarya</taxon>
        <taxon>Ascomycota</taxon>
        <taxon>Pezizomycotina</taxon>
        <taxon>Eurotiomycetes</taxon>
        <taxon>Eurotiomycetidae</taxon>
        <taxon>Eurotiales</taxon>
        <taxon>Trichocomaceae</taxon>
        <taxon>Rasamsonia</taxon>
    </lineage>
</organism>
<sequence>LLLSTRLSSSQRAFIGENCVTQYIKCHNELCSKYSQKYDYHQAKCEDPELIKGWFNRFYDTSQNYGILTQDIYNMDETGFQMHVISTAKVVCGSET</sequence>
<dbReference type="EMBL" id="LASV01000760">
    <property type="protein sequence ID" value="KKA16494.1"/>
    <property type="molecule type" value="Genomic_DNA"/>
</dbReference>
<protein>
    <submittedName>
        <fullName evidence="1">Uncharacterized protein</fullName>
    </submittedName>
</protein>
<accession>A0A0F4YE80</accession>
<dbReference type="Proteomes" id="UP000053958">
    <property type="component" value="Unassembled WGS sequence"/>
</dbReference>
<reference evidence="1 2" key="1">
    <citation type="submission" date="2015-04" db="EMBL/GenBank/DDBJ databases">
        <authorList>
            <person name="Heijne W.H."/>
            <person name="Fedorova N.D."/>
            <person name="Nierman W.C."/>
            <person name="Vollebregt A.W."/>
            <person name="Zhao Z."/>
            <person name="Wu L."/>
            <person name="Kumar M."/>
            <person name="Stam H."/>
            <person name="van den Berg M.A."/>
            <person name="Pel H.J."/>
        </authorList>
    </citation>
    <scope>NUCLEOTIDE SEQUENCE [LARGE SCALE GENOMIC DNA]</scope>
    <source>
        <strain evidence="1 2">CBS 393.64</strain>
    </source>
</reference>
<keyword evidence="2" id="KW-1185">Reference proteome</keyword>